<proteinExistence type="predicted"/>
<dbReference type="EMBL" id="JAJSOF020000025">
    <property type="protein sequence ID" value="KAJ4435256.1"/>
    <property type="molecule type" value="Genomic_DNA"/>
</dbReference>
<keyword evidence="2" id="KW-1185">Reference proteome</keyword>
<comment type="caution">
    <text evidence="1">The sequence shown here is derived from an EMBL/GenBank/DDBJ whole genome shotgun (WGS) entry which is preliminary data.</text>
</comment>
<evidence type="ECO:0000313" key="1">
    <source>
        <dbReference type="EMBL" id="KAJ4435256.1"/>
    </source>
</evidence>
<protein>
    <submittedName>
        <fullName evidence="1">Uncharacterized protein</fullName>
    </submittedName>
</protein>
<evidence type="ECO:0000313" key="2">
    <source>
        <dbReference type="Proteomes" id="UP001148838"/>
    </source>
</evidence>
<dbReference type="Proteomes" id="UP001148838">
    <property type="component" value="Unassembled WGS sequence"/>
</dbReference>
<sequence length="145" mass="15788">MAGLCEGSNEPSCSLKAIFEVPWMRASTVLQDCSAPGGSLPNPTTPSAPDSHTTIKLMVLHEDSARHHLATLNNPKFAACHPIPSWRIKTHLTWKKFSSNEEGIATAAAEGIFAYLEESVDKEGIAALKHRWTNCVNVTGDYVEK</sequence>
<name>A0ABQ8SNA1_PERAM</name>
<organism evidence="1 2">
    <name type="scientific">Periplaneta americana</name>
    <name type="common">American cockroach</name>
    <name type="synonym">Blatta americana</name>
    <dbReference type="NCBI Taxonomy" id="6978"/>
    <lineage>
        <taxon>Eukaryota</taxon>
        <taxon>Metazoa</taxon>
        <taxon>Ecdysozoa</taxon>
        <taxon>Arthropoda</taxon>
        <taxon>Hexapoda</taxon>
        <taxon>Insecta</taxon>
        <taxon>Pterygota</taxon>
        <taxon>Neoptera</taxon>
        <taxon>Polyneoptera</taxon>
        <taxon>Dictyoptera</taxon>
        <taxon>Blattodea</taxon>
        <taxon>Blattoidea</taxon>
        <taxon>Blattidae</taxon>
        <taxon>Blattinae</taxon>
        <taxon>Periplaneta</taxon>
    </lineage>
</organism>
<gene>
    <name evidence="1" type="ORF">ANN_23834</name>
</gene>
<reference evidence="1 2" key="1">
    <citation type="journal article" date="2022" name="Allergy">
        <title>Genome assembly and annotation of Periplaneta americana reveal a comprehensive cockroach allergen profile.</title>
        <authorList>
            <person name="Wang L."/>
            <person name="Xiong Q."/>
            <person name="Saelim N."/>
            <person name="Wang L."/>
            <person name="Nong W."/>
            <person name="Wan A.T."/>
            <person name="Shi M."/>
            <person name="Liu X."/>
            <person name="Cao Q."/>
            <person name="Hui J.H.L."/>
            <person name="Sookrung N."/>
            <person name="Leung T.F."/>
            <person name="Tungtrongchitr A."/>
            <person name="Tsui S.K.W."/>
        </authorList>
    </citation>
    <scope>NUCLEOTIDE SEQUENCE [LARGE SCALE GENOMIC DNA]</scope>
    <source>
        <strain evidence="1">PWHHKU_190912</strain>
    </source>
</reference>
<accession>A0ABQ8SNA1</accession>